<sequence length="408" mass="44455">MKSNSRRNNNTASISSLQSFETIRQAPNTAATSIADSDDHRWSDVVPPDSGLTFAVVWDPEQKDLVSFSSAELANGRDAQTPNSPSDAFDSRSQVLSIGTSAIPPSEYTGTSQFFRQDHNYRFSESKFFPDRPARGRTQTSSTLDGLDVYLRGSMLGRAHNANRYVSCFQDLDGDFAFDPRTSFAQAWLKYTKDGIRDDVSDEGFFESGPYEGMGGDDENEGNMSSAFSVTTTSTSNYINVENEMSDDESANWSALEAPNTPGYGSLFFTGQSPAPPPSRRLHKNAPPPKPASPSDVLERPEYSYSVPLLALALPRPQPQRSQTLPATPPRRSKTPTPAGTPRARNLSIRSMRSLPKFARGLGGKPKNPEPLGWVWIDVKEKDEFASSPSSSSSSQSPLSASPSSSPI</sequence>
<dbReference type="Proteomes" id="UP001215598">
    <property type="component" value="Unassembled WGS sequence"/>
</dbReference>
<evidence type="ECO:0000256" key="1">
    <source>
        <dbReference type="SAM" id="MobiDB-lite"/>
    </source>
</evidence>
<feature type="region of interest" description="Disordered" evidence="1">
    <location>
        <begin position="385"/>
        <end position="408"/>
    </location>
</feature>
<feature type="compositionally biased region" description="Low complexity" evidence="1">
    <location>
        <begin position="312"/>
        <end position="321"/>
    </location>
</feature>
<accession>A0AAD7NVR7</accession>
<feature type="region of interest" description="Disordered" evidence="1">
    <location>
        <begin position="1"/>
        <end position="20"/>
    </location>
</feature>
<feature type="compositionally biased region" description="Low complexity" evidence="1">
    <location>
        <begin position="387"/>
        <end position="408"/>
    </location>
</feature>
<reference evidence="2" key="1">
    <citation type="submission" date="2023-03" db="EMBL/GenBank/DDBJ databases">
        <title>Massive genome expansion in bonnet fungi (Mycena s.s.) driven by repeated elements and novel gene families across ecological guilds.</title>
        <authorList>
            <consortium name="Lawrence Berkeley National Laboratory"/>
            <person name="Harder C.B."/>
            <person name="Miyauchi S."/>
            <person name="Viragh M."/>
            <person name="Kuo A."/>
            <person name="Thoen E."/>
            <person name="Andreopoulos B."/>
            <person name="Lu D."/>
            <person name="Skrede I."/>
            <person name="Drula E."/>
            <person name="Henrissat B."/>
            <person name="Morin E."/>
            <person name="Kohler A."/>
            <person name="Barry K."/>
            <person name="LaButti K."/>
            <person name="Morin E."/>
            <person name="Salamov A."/>
            <person name="Lipzen A."/>
            <person name="Mereny Z."/>
            <person name="Hegedus B."/>
            <person name="Baldrian P."/>
            <person name="Stursova M."/>
            <person name="Weitz H."/>
            <person name="Taylor A."/>
            <person name="Grigoriev I.V."/>
            <person name="Nagy L.G."/>
            <person name="Martin F."/>
            <person name="Kauserud H."/>
        </authorList>
    </citation>
    <scope>NUCLEOTIDE SEQUENCE</scope>
    <source>
        <strain evidence="2">CBHHK182m</strain>
    </source>
</reference>
<keyword evidence="3" id="KW-1185">Reference proteome</keyword>
<gene>
    <name evidence="2" type="ORF">B0H16DRAFT_1879246</name>
</gene>
<name>A0AAD7NVR7_9AGAR</name>
<dbReference type="AlphaFoldDB" id="A0AAD7NVR7"/>
<evidence type="ECO:0000313" key="3">
    <source>
        <dbReference type="Proteomes" id="UP001215598"/>
    </source>
</evidence>
<evidence type="ECO:0000313" key="2">
    <source>
        <dbReference type="EMBL" id="KAJ7777104.1"/>
    </source>
</evidence>
<proteinExistence type="predicted"/>
<feature type="region of interest" description="Disordered" evidence="1">
    <location>
        <begin position="264"/>
        <end position="300"/>
    </location>
</feature>
<feature type="region of interest" description="Disordered" evidence="1">
    <location>
        <begin position="312"/>
        <end position="351"/>
    </location>
</feature>
<comment type="caution">
    <text evidence="2">The sequence shown here is derived from an EMBL/GenBank/DDBJ whole genome shotgun (WGS) entry which is preliminary data.</text>
</comment>
<protein>
    <submittedName>
        <fullName evidence="2">Uncharacterized protein</fullName>
    </submittedName>
</protein>
<dbReference type="EMBL" id="JARKIB010000008">
    <property type="protein sequence ID" value="KAJ7777104.1"/>
    <property type="molecule type" value="Genomic_DNA"/>
</dbReference>
<organism evidence="2 3">
    <name type="scientific">Mycena metata</name>
    <dbReference type="NCBI Taxonomy" id="1033252"/>
    <lineage>
        <taxon>Eukaryota</taxon>
        <taxon>Fungi</taxon>
        <taxon>Dikarya</taxon>
        <taxon>Basidiomycota</taxon>
        <taxon>Agaricomycotina</taxon>
        <taxon>Agaricomycetes</taxon>
        <taxon>Agaricomycetidae</taxon>
        <taxon>Agaricales</taxon>
        <taxon>Marasmiineae</taxon>
        <taxon>Mycenaceae</taxon>
        <taxon>Mycena</taxon>
    </lineage>
</organism>